<feature type="compositionally biased region" description="Basic and acidic residues" evidence="1">
    <location>
        <begin position="65"/>
        <end position="74"/>
    </location>
</feature>
<sequence length="74" mass="7795">MAVAVIGAAVTAVTISAAFAREGGESAPPAPARPDESAVSRTSDQDPRSVQEFWTPEQIRQANENMRHATGTDD</sequence>
<evidence type="ECO:0000313" key="3">
    <source>
        <dbReference type="EMBL" id="MFC5719162.1"/>
    </source>
</evidence>
<name>A0ABW0YTL0_9ACTN</name>
<comment type="caution">
    <text evidence="3">The sequence shown here is derived from an EMBL/GenBank/DDBJ whole genome shotgun (WGS) entry which is preliminary data.</text>
</comment>
<organism evidence="3 4">
    <name type="scientific">Streptomyces gamaensis</name>
    <dbReference type="NCBI Taxonomy" id="1763542"/>
    <lineage>
        <taxon>Bacteria</taxon>
        <taxon>Bacillati</taxon>
        <taxon>Actinomycetota</taxon>
        <taxon>Actinomycetes</taxon>
        <taxon>Kitasatosporales</taxon>
        <taxon>Streptomycetaceae</taxon>
        <taxon>Streptomyces</taxon>
    </lineage>
</organism>
<reference evidence="4" key="1">
    <citation type="journal article" date="2019" name="Int. J. Syst. Evol. Microbiol.">
        <title>The Global Catalogue of Microorganisms (GCM) 10K type strain sequencing project: providing services to taxonomists for standard genome sequencing and annotation.</title>
        <authorList>
            <consortium name="The Broad Institute Genomics Platform"/>
            <consortium name="The Broad Institute Genome Sequencing Center for Infectious Disease"/>
            <person name="Wu L."/>
            <person name="Ma J."/>
        </authorList>
    </citation>
    <scope>NUCLEOTIDE SEQUENCE [LARGE SCALE GENOMIC DNA]</scope>
    <source>
        <strain evidence="4">CGMCC 4.7304</strain>
    </source>
</reference>
<feature type="chain" id="PRO_5047421897" description="DUF4148 domain-containing protein" evidence="2">
    <location>
        <begin position="21"/>
        <end position="74"/>
    </location>
</feature>
<evidence type="ECO:0000256" key="1">
    <source>
        <dbReference type="SAM" id="MobiDB-lite"/>
    </source>
</evidence>
<proteinExistence type="predicted"/>
<dbReference type="Proteomes" id="UP001596083">
    <property type="component" value="Unassembled WGS sequence"/>
</dbReference>
<feature type="signal peptide" evidence="2">
    <location>
        <begin position="1"/>
        <end position="20"/>
    </location>
</feature>
<dbReference type="EMBL" id="JBHSPB010000002">
    <property type="protein sequence ID" value="MFC5719162.1"/>
    <property type="molecule type" value="Genomic_DNA"/>
</dbReference>
<feature type="region of interest" description="Disordered" evidence="1">
    <location>
        <begin position="21"/>
        <end position="74"/>
    </location>
</feature>
<evidence type="ECO:0008006" key="5">
    <source>
        <dbReference type="Google" id="ProtNLM"/>
    </source>
</evidence>
<dbReference type="RefSeq" id="WP_390314169.1">
    <property type="nucleotide sequence ID" value="NZ_JBHSPB010000002.1"/>
</dbReference>
<protein>
    <recommendedName>
        <fullName evidence="5">DUF4148 domain-containing protein</fullName>
    </recommendedName>
</protein>
<gene>
    <name evidence="3" type="ORF">ACFP1Z_03050</name>
</gene>
<evidence type="ECO:0000256" key="2">
    <source>
        <dbReference type="SAM" id="SignalP"/>
    </source>
</evidence>
<evidence type="ECO:0000313" key="4">
    <source>
        <dbReference type="Proteomes" id="UP001596083"/>
    </source>
</evidence>
<keyword evidence="4" id="KW-1185">Reference proteome</keyword>
<keyword evidence="2" id="KW-0732">Signal</keyword>
<feature type="compositionally biased region" description="Basic and acidic residues" evidence="1">
    <location>
        <begin position="33"/>
        <end position="49"/>
    </location>
</feature>
<accession>A0ABW0YTL0</accession>